<evidence type="ECO:0000313" key="5">
    <source>
        <dbReference type="EMBL" id="AEN99651.1"/>
    </source>
</evidence>
<dbReference type="InterPro" id="IPR036388">
    <property type="entry name" value="WH-like_DNA-bd_sf"/>
</dbReference>
<dbReference type="GO" id="GO:0003677">
    <property type="term" value="F:DNA binding"/>
    <property type="evidence" value="ECO:0007669"/>
    <property type="project" value="UniProtKB-KW"/>
</dbReference>
<dbReference type="InterPro" id="IPR036390">
    <property type="entry name" value="WH_DNA-bd_sf"/>
</dbReference>
<evidence type="ECO:0000256" key="3">
    <source>
        <dbReference type="ARBA" id="ARBA00023163"/>
    </source>
</evidence>
<keyword evidence="1" id="KW-0805">Transcription regulation</keyword>
<keyword evidence="2" id="KW-0238">DNA-binding</keyword>
<name>G2KUQ3_FRUST</name>
<evidence type="ECO:0000256" key="1">
    <source>
        <dbReference type="ARBA" id="ARBA00023015"/>
    </source>
</evidence>
<evidence type="ECO:0000313" key="6">
    <source>
        <dbReference type="Proteomes" id="UP000001285"/>
    </source>
</evidence>
<dbReference type="SUPFAM" id="SSF46785">
    <property type="entry name" value="Winged helix' DNA-binding domain"/>
    <property type="match status" value="1"/>
</dbReference>
<dbReference type="Proteomes" id="UP000001285">
    <property type="component" value="Chromosome"/>
</dbReference>
<evidence type="ECO:0000256" key="2">
    <source>
        <dbReference type="ARBA" id="ARBA00023125"/>
    </source>
</evidence>
<dbReference type="eggNOG" id="COG1733">
    <property type="taxonomic scope" value="Bacteria"/>
</dbReference>
<proteinExistence type="predicted"/>
<gene>
    <name evidence="5" type="ordered locus">LSA_12860</name>
</gene>
<evidence type="ECO:0000259" key="4">
    <source>
        <dbReference type="PROSITE" id="PS51118"/>
    </source>
</evidence>
<keyword evidence="3" id="KW-0804">Transcription</keyword>
<dbReference type="PROSITE" id="PS51118">
    <property type="entry name" value="HTH_HXLR"/>
    <property type="match status" value="1"/>
</dbReference>
<dbReference type="Gene3D" id="1.10.10.10">
    <property type="entry name" value="Winged helix-like DNA-binding domain superfamily/Winged helix DNA-binding domain"/>
    <property type="match status" value="1"/>
</dbReference>
<dbReference type="InterPro" id="IPR002577">
    <property type="entry name" value="HTH_HxlR"/>
</dbReference>
<feature type="domain" description="HTH hxlR-type" evidence="4">
    <location>
        <begin position="1"/>
        <end position="57"/>
    </location>
</feature>
<dbReference type="EMBL" id="CP002461">
    <property type="protein sequence ID" value="AEN99651.1"/>
    <property type="molecule type" value="Genomic_DNA"/>
</dbReference>
<organism evidence="5 6">
    <name type="scientific">Fructilactobacillus sanfranciscensis (strain TMW 1.1304)</name>
    <name type="common">Lactobacillus sanfranciscensis</name>
    <dbReference type="NCBI Taxonomy" id="714313"/>
    <lineage>
        <taxon>Bacteria</taxon>
        <taxon>Bacillati</taxon>
        <taxon>Bacillota</taxon>
        <taxon>Bacilli</taxon>
        <taxon>Lactobacillales</taxon>
        <taxon>Lactobacillaceae</taxon>
        <taxon>Fructilactobacillus</taxon>
    </lineage>
</organism>
<keyword evidence="6" id="KW-1185">Reference proteome</keyword>
<reference evidence="5 6" key="1">
    <citation type="journal article" date="2011" name="Microb. Cell Fact.">
        <title>Genomic analysis reveals Lactobacillus sanfranciscensis as stable element in traditional sourdoughs.</title>
        <authorList>
            <person name="Vogel R.F."/>
            <person name="Pavlovic M."/>
            <person name="Ehrmann M.A."/>
            <person name="Wiezer A."/>
            <person name="Liesegang H."/>
            <person name="Offschanka S."/>
            <person name="Voget S."/>
            <person name="Angelov A."/>
            <person name="Bocker G."/>
            <person name="Liebl W."/>
        </authorList>
    </citation>
    <scope>NUCLEOTIDE SEQUENCE [LARGE SCALE GENOMIC DNA]</scope>
    <source>
        <strain evidence="5 6">TMW 1.1304</strain>
    </source>
</reference>
<dbReference type="Pfam" id="PF01638">
    <property type="entry name" value="HxlR"/>
    <property type="match status" value="1"/>
</dbReference>
<accession>G2KUQ3</accession>
<sequence length="58" mass="6707">MLSLQLKELENDGIITKKIYPVIPPKTEYQVSELGKSLEPVINEMEKWGISYNERNAK</sequence>
<dbReference type="KEGG" id="lsn:LSA_12860"/>
<dbReference type="AlphaFoldDB" id="G2KUQ3"/>
<dbReference type="HOGENOM" id="CLU_111585_8_2_9"/>
<dbReference type="PANTHER" id="PTHR33204">
    <property type="entry name" value="TRANSCRIPTIONAL REGULATOR, MARR FAMILY"/>
    <property type="match status" value="1"/>
</dbReference>
<protein>
    <recommendedName>
        <fullName evidence="4">HTH hxlR-type domain-containing protein</fullName>
    </recommendedName>
</protein>